<evidence type="ECO:0000313" key="3">
    <source>
        <dbReference type="Proteomes" id="UP000244937"/>
    </source>
</evidence>
<sequence length="153" mass="16749">MKKLLFLFLFVSAATFCSCTADDDADMSNTVTMKINGVSRTFEPLGVETALQQNGQYKLTIWMYANDGLSEESAKLVTNFGDTGNDGFHEFYITLNPSGFQSDATEGTFTSHISTNSDTEFEATFSGTMQGNNNTVTLTGGRIHYLYDDPLGI</sequence>
<evidence type="ECO:0000256" key="1">
    <source>
        <dbReference type="SAM" id="SignalP"/>
    </source>
</evidence>
<dbReference type="KEGG" id="fpal:HYN49_10315"/>
<keyword evidence="3" id="KW-1185">Reference proteome</keyword>
<dbReference type="EMBL" id="CP029187">
    <property type="protein sequence ID" value="AWI26263.1"/>
    <property type="molecule type" value="Genomic_DNA"/>
</dbReference>
<dbReference type="OrthoDB" id="1363887at2"/>
<keyword evidence="1" id="KW-0732">Signal</keyword>
<reference evidence="2 3" key="1">
    <citation type="submission" date="2018-05" db="EMBL/GenBank/DDBJ databases">
        <title>Genome sequencing of Flavobacterium sp. HYN0049.</title>
        <authorList>
            <person name="Yi H."/>
            <person name="Baek C."/>
        </authorList>
    </citation>
    <scope>NUCLEOTIDE SEQUENCE [LARGE SCALE GENOMIC DNA]</scope>
    <source>
        <strain evidence="2 3">HYN0049</strain>
    </source>
</reference>
<feature type="signal peptide" evidence="1">
    <location>
        <begin position="1"/>
        <end position="21"/>
    </location>
</feature>
<protein>
    <submittedName>
        <fullName evidence="2">Uncharacterized protein</fullName>
    </submittedName>
</protein>
<feature type="chain" id="PRO_5015670197" evidence="1">
    <location>
        <begin position="22"/>
        <end position="153"/>
    </location>
</feature>
<proteinExistence type="predicted"/>
<dbReference type="Proteomes" id="UP000244937">
    <property type="component" value="Chromosome"/>
</dbReference>
<dbReference type="RefSeq" id="WP_108904041.1">
    <property type="nucleotide sequence ID" value="NZ_CP029187.1"/>
</dbReference>
<dbReference type="AlphaFoldDB" id="A0A2S1SIM0"/>
<gene>
    <name evidence="2" type="ORF">HYN49_10315</name>
</gene>
<dbReference type="PROSITE" id="PS51257">
    <property type="entry name" value="PROKAR_LIPOPROTEIN"/>
    <property type="match status" value="1"/>
</dbReference>
<organism evidence="2 3">
    <name type="scientific">Flavobacterium pallidum</name>
    <dbReference type="NCBI Taxonomy" id="2172098"/>
    <lineage>
        <taxon>Bacteria</taxon>
        <taxon>Pseudomonadati</taxon>
        <taxon>Bacteroidota</taxon>
        <taxon>Flavobacteriia</taxon>
        <taxon>Flavobacteriales</taxon>
        <taxon>Flavobacteriaceae</taxon>
        <taxon>Flavobacterium</taxon>
    </lineage>
</organism>
<accession>A0A2S1SIM0</accession>
<evidence type="ECO:0000313" key="2">
    <source>
        <dbReference type="EMBL" id="AWI26263.1"/>
    </source>
</evidence>
<name>A0A2S1SIM0_9FLAO</name>